<evidence type="ECO:0000313" key="1">
    <source>
        <dbReference type="EMBL" id="ETO85422.1"/>
    </source>
</evidence>
<reference evidence="1 2" key="1">
    <citation type="submission" date="2013-11" db="EMBL/GenBank/DDBJ databases">
        <title>The Genome Sequence of Phytophthora parasitica P1976.</title>
        <authorList>
            <consortium name="The Broad Institute Genomics Platform"/>
            <person name="Russ C."/>
            <person name="Tyler B."/>
            <person name="Panabieres F."/>
            <person name="Shan W."/>
            <person name="Tripathy S."/>
            <person name="Grunwald N."/>
            <person name="Machado M."/>
            <person name="Johnson C.S."/>
            <person name="Walker B."/>
            <person name="Young S."/>
            <person name="Zeng Q."/>
            <person name="Gargeya S."/>
            <person name="Fitzgerald M."/>
            <person name="Haas B."/>
            <person name="Abouelleil A."/>
            <person name="Allen A.W."/>
            <person name="Alvarado L."/>
            <person name="Arachchi H.M."/>
            <person name="Berlin A.M."/>
            <person name="Chapman S.B."/>
            <person name="Gainer-Dewar J."/>
            <person name="Goldberg J."/>
            <person name="Griggs A."/>
            <person name="Gujja S."/>
            <person name="Hansen M."/>
            <person name="Howarth C."/>
            <person name="Imamovic A."/>
            <person name="Ireland A."/>
            <person name="Larimer J."/>
            <person name="McCowan C."/>
            <person name="Murphy C."/>
            <person name="Pearson M."/>
            <person name="Poon T.W."/>
            <person name="Priest M."/>
            <person name="Roberts A."/>
            <person name="Saif S."/>
            <person name="Shea T."/>
            <person name="Sisk P."/>
            <person name="Sykes S."/>
            <person name="Wortman J."/>
            <person name="Nusbaum C."/>
            <person name="Birren B."/>
        </authorList>
    </citation>
    <scope>NUCLEOTIDE SEQUENCE [LARGE SCALE GENOMIC DNA]</scope>
    <source>
        <strain evidence="1 2">P1976</strain>
    </source>
</reference>
<dbReference type="GO" id="GO:0043565">
    <property type="term" value="F:sequence-specific DNA binding"/>
    <property type="evidence" value="ECO:0007669"/>
    <property type="project" value="InterPro"/>
</dbReference>
<dbReference type="Gene3D" id="1.20.58.2140">
    <property type="match status" value="1"/>
</dbReference>
<gene>
    <name evidence="1" type="ORF">F444_00913</name>
</gene>
<accession>A0A081B2R1</accession>
<protein>
    <submittedName>
        <fullName evidence="1">Uncharacterized protein</fullName>
    </submittedName>
</protein>
<dbReference type="AlphaFoldDB" id="A0A081B2R1"/>
<dbReference type="OrthoDB" id="829at2759"/>
<dbReference type="PANTHER" id="PTHR10741">
    <property type="entry name" value="TRANSLIN AND TRANSLIN ASSOCIATED PROTEIN X"/>
    <property type="match status" value="1"/>
</dbReference>
<name>A0A081B2R1_PHYNI</name>
<evidence type="ECO:0000313" key="2">
    <source>
        <dbReference type="Proteomes" id="UP000028582"/>
    </source>
</evidence>
<comment type="caution">
    <text evidence="1">The sequence shown here is derived from an EMBL/GenBank/DDBJ whole genome shotgun (WGS) entry which is preliminary data.</text>
</comment>
<dbReference type="SUPFAM" id="SSF74784">
    <property type="entry name" value="Translin"/>
    <property type="match status" value="1"/>
</dbReference>
<proteinExistence type="predicted"/>
<dbReference type="InterPro" id="IPR036081">
    <property type="entry name" value="Translin_sf"/>
</dbReference>
<dbReference type="InterPro" id="IPR002848">
    <property type="entry name" value="Translin_fam"/>
</dbReference>
<dbReference type="Pfam" id="PF01997">
    <property type="entry name" value="Translin"/>
    <property type="match status" value="1"/>
</dbReference>
<organism evidence="1 2">
    <name type="scientific">Phytophthora nicotianae P1976</name>
    <dbReference type="NCBI Taxonomy" id="1317066"/>
    <lineage>
        <taxon>Eukaryota</taxon>
        <taxon>Sar</taxon>
        <taxon>Stramenopiles</taxon>
        <taxon>Oomycota</taxon>
        <taxon>Peronosporomycetes</taxon>
        <taxon>Peronosporales</taxon>
        <taxon>Peronosporaceae</taxon>
        <taxon>Phytophthora</taxon>
    </lineage>
</organism>
<dbReference type="Proteomes" id="UP000028582">
    <property type="component" value="Unassembled WGS sequence"/>
</dbReference>
<sequence>MKRMRTESTEENAAPTTLLHRQDFIDMNQEMHEYDEMREKIIKRSREILKASKQAIFALHRSDKAEALKLLGSAEKVIPELVTLTEKNPSLRDGALSSSLEEYAEAKCFCYYLDTKCLLPRRDVPIVLKNEYLGGVIDFTGELMRYAVVKATAREVDEVKRCKDMVEAISGELIQFDFRNGPLRRKFDSVKYNLRKLEVRYCCGRVAENLQSSNRCTFSIDVTKKNTLYELSLVTNSGLTLQAHSVQETPAASTREDEE</sequence>
<dbReference type="CDD" id="cd14820">
    <property type="entry name" value="TRAX"/>
    <property type="match status" value="1"/>
</dbReference>
<dbReference type="EMBL" id="ANJA01000175">
    <property type="protein sequence ID" value="ETO85422.1"/>
    <property type="molecule type" value="Genomic_DNA"/>
</dbReference>